<reference evidence="3 4" key="1">
    <citation type="submission" date="2017-06" db="EMBL/GenBank/DDBJ databases">
        <title>Ant-infecting Ophiocordyceps genomes reveal a high diversity of potential behavioral manipulation genes and a possible major role for enterotoxins.</title>
        <authorList>
            <person name="De Bekker C."/>
            <person name="Evans H.C."/>
            <person name="Brachmann A."/>
            <person name="Hughes D.P."/>
        </authorList>
    </citation>
    <scope>NUCLEOTIDE SEQUENCE [LARGE SCALE GENOMIC DNA]</scope>
    <source>
        <strain evidence="3 4">Map64</strain>
    </source>
</reference>
<name>A0A2C5YDZ5_9HYPO</name>
<keyword evidence="4" id="KW-1185">Reference proteome</keyword>
<protein>
    <recommendedName>
        <fullName evidence="5">Secreted protein</fullName>
    </recommendedName>
</protein>
<accession>A0A2C5YDZ5</accession>
<dbReference type="EMBL" id="NJET01000015">
    <property type="protein sequence ID" value="PHH65700.1"/>
    <property type="molecule type" value="Genomic_DNA"/>
</dbReference>
<feature type="region of interest" description="Disordered" evidence="1">
    <location>
        <begin position="56"/>
        <end position="79"/>
    </location>
</feature>
<dbReference type="Proteomes" id="UP000226192">
    <property type="component" value="Unassembled WGS sequence"/>
</dbReference>
<evidence type="ECO:0000256" key="2">
    <source>
        <dbReference type="SAM" id="SignalP"/>
    </source>
</evidence>
<feature type="chain" id="PRO_5012360974" description="Secreted protein" evidence="2">
    <location>
        <begin position="27"/>
        <end position="79"/>
    </location>
</feature>
<feature type="signal peptide" evidence="2">
    <location>
        <begin position="1"/>
        <end position="26"/>
    </location>
</feature>
<evidence type="ECO:0008006" key="5">
    <source>
        <dbReference type="Google" id="ProtNLM"/>
    </source>
</evidence>
<dbReference type="AlphaFoldDB" id="A0A2C5YDZ5"/>
<evidence type="ECO:0000313" key="4">
    <source>
        <dbReference type="Proteomes" id="UP000226192"/>
    </source>
</evidence>
<proteinExistence type="predicted"/>
<evidence type="ECO:0000313" key="3">
    <source>
        <dbReference type="EMBL" id="PHH65700.1"/>
    </source>
</evidence>
<keyword evidence="2" id="KW-0732">Signal</keyword>
<sequence>MLYGHWTFAVLSFVVCLLPWPQPVGATPQPPPGAKFTHAMEKPEFVYIIRTERADTPARHRTEGGITEWDDHNPEPDEA</sequence>
<evidence type="ECO:0000256" key="1">
    <source>
        <dbReference type="SAM" id="MobiDB-lite"/>
    </source>
</evidence>
<organism evidence="3 4">
    <name type="scientific">Ophiocordyceps australis</name>
    <dbReference type="NCBI Taxonomy" id="1399860"/>
    <lineage>
        <taxon>Eukaryota</taxon>
        <taxon>Fungi</taxon>
        <taxon>Dikarya</taxon>
        <taxon>Ascomycota</taxon>
        <taxon>Pezizomycotina</taxon>
        <taxon>Sordariomycetes</taxon>
        <taxon>Hypocreomycetidae</taxon>
        <taxon>Hypocreales</taxon>
        <taxon>Ophiocordycipitaceae</taxon>
        <taxon>Ophiocordyceps</taxon>
    </lineage>
</organism>
<comment type="caution">
    <text evidence="3">The sequence shown here is derived from an EMBL/GenBank/DDBJ whole genome shotgun (WGS) entry which is preliminary data.</text>
</comment>
<gene>
    <name evidence="3" type="ORF">CDD81_1786</name>
</gene>